<dbReference type="Gene3D" id="2.40.330.10">
    <property type="entry name" value="DNA-binding pseudobarrel domain"/>
    <property type="match status" value="2"/>
</dbReference>
<dbReference type="AlphaFoldDB" id="A0AAV6XEZ0"/>
<sequence>MPSARKEKLTWMKGLFIPRWEQRPTIPDSFAQRARLTLQSRLTIKTILATFTFGVDRVDGVLMLERTEWDRFQKMHCLQMGDFIHFHHRGDMVFHATIMIPSGSSKKYEFAPVTSSDGSTGEDDDDEGDSDDSSEEDEGTEEEDDNMDVGEEDGFTVIVPRSGGCDYAHGRLASLCIPSHAWRAYELYSNRVVKLKPIWEGTVVDVQLKWKAKTGAEGQGTCWFKDGWVKFVTKNKIKAGQRLAFLITGGSGDKGNPLVRAYVWNGEPAMVQFNAIFGHTIINLSSDSSRSYGEGLQAMCPNDTIIVEDREEADQISITLENTVPRKGKGRLDHYSSSQGSSPFMPLRYGYATPTLFPIPQYNFKIKEIADDNTPNETVSSTDRIMSKLMNGYFLSPSKDPLADCEKAKKKTSKKLHFPGPAE</sequence>
<evidence type="ECO:0000256" key="3">
    <source>
        <dbReference type="ARBA" id="ARBA00023125"/>
    </source>
</evidence>
<evidence type="ECO:0000256" key="2">
    <source>
        <dbReference type="ARBA" id="ARBA00023015"/>
    </source>
</evidence>
<dbReference type="PANTHER" id="PTHR31674:SF62">
    <property type="entry name" value="B3 DOMAIN-CONTAINING PROTEIN REM14-RELATED"/>
    <property type="match status" value="1"/>
</dbReference>
<evidence type="ECO:0000313" key="7">
    <source>
        <dbReference type="EMBL" id="KAG8379122.1"/>
    </source>
</evidence>
<proteinExistence type="predicted"/>
<keyword evidence="5" id="KW-0539">Nucleus</keyword>
<feature type="region of interest" description="Disordered" evidence="6">
    <location>
        <begin position="109"/>
        <end position="151"/>
    </location>
</feature>
<evidence type="ECO:0000313" key="8">
    <source>
        <dbReference type="Proteomes" id="UP000826271"/>
    </source>
</evidence>
<organism evidence="7 8">
    <name type="scientific">Buddleja alternifolia</name>
    <dbReference type="NCBI Taxonomy" id="168488"/>
    <lineage>
        <taxon>Eukaryota</taxon>
        <taxon>Viridiplantae</taxon>
        <taxon>Streptophyta</taxon>
        <taxon>Embryophyta</taxon>
        <taxon>Tracheophyta</taxon>
        <taxon>Spermatophyta</taxon>
        <taxon>Magnoliopsida</taxon>
        <taxon>eudicotyledons</taxon>
        <taxon>Gunneridae</taxon>
        <taxon>Pentapetalae</taxon>
        <taxon>asterids</taxon>
        <taxon>lamiids</taxon>
        <taxon>Lamiales</taxon>
        <taxon>Scrophulariaceae</taxon>
        <taxon>Buddlejeae</taxon>
        <taxon>Buddleja</taxon>
    </lineage>
</organism>
<dbReference type="InterPro" id="IPR015300">
    <property type="entry name" value="DNA-bd_pseudobarrel_sf"/>
</dbReference>
<dbReference type="GO" id="GO:0003677">
    <property type="term" value="F:DNA binding"/>
    <property type="evidence" value="ECO:0007669"/>
    <property type="project" value="UniProtKB-KW"/>
</dbReference>
<reference evidence="7" key="1">
    <citation type="submission" date="2019-10" db="EMBL/GenBank/DDBJ databases">
        <authorList>
            <person name="Zhang R."/>
            <person name="Pan Y."/>
            <person name="Wang J."/>
            <person name="Ma R."/>
            <person name="Yu S."/>
        </authorList>
    </citation>
    <scope>NUCLEOTIDE SEQUENCE</scope>
    <source>
        <strain evidence="7">LA-IB0</strain>
        <tissue evidence="7">Leaf</tissue>
    </source>
</reference>
<comment type="subcellular location">
    <subcellularLocation>
        <location evidence="1">Nucleus</location>
    </subcellularLocation>
</comment>
<keyword evidence="4" id="KW-0804">Transcription</keyword>
<gene>
    <name evidence="7" type="ORF">BUALT_Bualt07G0055300</name>
</gene>
<dbReference type="GO" id="GO:0005634">
    <property type="term" value="C:nucleus"/>
    <property type="evidence" value="ECO:0007669"/>
    <property type="project" value="UniProtKB-SubCell"/>
</dbReference>
<keyword evidence="8" id="KW-1185">Reference proteome</keyword>
<dbReference type="Proteomes" id="UP000826271">
    <property type="component" value="Unassembled WGS sequence"/>
</dbReference>
<dbReference type="EMBL" id="WHWC01000007">
    <property type="protein sequence ID" value="KAG8379122.1"/>
    <property type="molecule type" value="Genomic_DNA"/>
</dbReference>
<keyword evidence="2" id="KW-0805">Transcription regulation</keyword>
<feature type="compositionally biased region" description="Acidic residues" evidence="6">
    <location>
        <begin position="120"/>
        <end position="151"/>
    </location>
</feature>
<evidence type="ECO:0008006" key="9">
    <source>
        <dbReference type="Google" id="ProtNLM"/>
    </source>
</evidence>
<keyword evidence="3" id="KW-0238">DNA-binding</keyword>
<protein>
    <recommendedName>
        <fullName evidence="9">TF-B3 domain-containing protein</fullName>
    </recommendedName>
</protein>
<evidence type="ECO:0000256" key="5">
    <source>
        <dbReference type="ARBA" id="ARBA00023242"/>
    </source>
</evidence>
<dbReference type="SUPFAM" id="SSF101936">
    <property type="entry name" value="DNA-binding pseudobarrel domain"/>
    <property type="match status" value="2"/>
</dbReference>
<dbReference type="PANTHER" id="PTHR31674">
    <property type="entry name" value="B3 DOMAIN-CONTAINING PROTEIN REM-LIKE 3-RELATED"/>
    <property type="match status" value="1"/>
</dbReference>
<evidence type="ECO:0000256" key="6">
    <source>
        <dbReference type="SAM" id="MobiDB-lite"/>
    </source>
</evidence>
<evidence type="ECO:0000256" key="1">
    <source>
        <dbReference type="ARBA" id="ARBA00004123"/>
    </source>
</evidence>
<dbReference type="InterPro" id="IPR039218">
    <property type="entry name" value="REM_fam"/>
</dbReference>
<accession>A0AAV6XEZ0</accession>
<name>A0AAV6XEZ0_9LAMI</name>
<evidence type="ECO:0000256" key="4">
    <source>
        <dbReference type="ARBA" id="ARBA00023163"/>
    </source>
</evidence>
<comment type="caution">
    <text evidence="7">The sequence shown here is derived from an EMBL/GenBank/DDBJ whole genome shotgun (WGS) entry which is preliminary data.</text>
</comment>